<dbReference type="Gene3D" id="2.60.40.1930">
    <property type="match status" value="1"/>
</dbReference>
<proteinExistence type="predicted"/>
<evidence type="ECO:0000313" key="3">
    <source>
        <dbReference type="EMBL" id="AFS83309.1"/>
    </source>
</evidence>
<dbReference type="KEGG" id="nir:NSED_07585"/>
<dbReference type="Proteomes" id="UP000006100">
    <property type="component" value="Chromosome"/>
</dbReference>
<organism evidence="3 4">
    <name type="scientific">Candidatus Nitrosopumilus sediminis</name>
    <dbReference type="NCBI Taxonomy" id="1229909"/>
    <lineage>
        <taxon>Archaea</taxon>
        <taxon>Nitrososphaerota</taxon>
        <taxon>Nitrososphaeria</taxon>
        <taxon>Nitrosopumilales</taxon>
        <taxon>Nitrosopumilaceae</taxon>
        <taxon>Nitrosopumilus</taxon>
    </lineage>
</organism>
<reference evidence="3 4" key="1">
    <citation type="journal article" date="2012" name="J. Bacteriol.">
        <title>Draft Genome Sequence of an Ammonia-Oxidizing Archaeon, "Candidatus Nitrosopumilus sediminis" AR2, from Svalbard in the Arctic Circle.</title>
        <authorList>
            <person name="Park S.J."/>
            <person name="Kim J.G."/>
            <person name="Jung M.Y."/>
            <person name="Kim S.J."/>
            <person name="Cha I.T."/>
            <person name="Ghai R."/>
            <person name="Martin-Cuadrado A.B."/>
            <person name="Rodriguez-Valera F."/>
            <person name="Rhee S.K."/>
        </authorList>
    </citation>
    <scope>NUCLEOTIDE SEQUENCE [LARGE SCALE GENOMIC DNA]</scope>
    <source>
        <strain evidence="3 4">AR2</strain>
    </source>
</reference>
<name>K0BCX1_9ARCH</name>
<dbReference type="OrthoDB" id="11311at2157"/>
<gene>
    <name evidence="3" type="ORF">NSED_07585</name>
</gene>
<dbReference type="PANTHER" id="PTHR11412:SF136">
    <property type="entry name" value="CD109 ANTIGEN"/>
    <property type="match status" value="1"/>
</dbReference>
<evidence type="ECO:0000256" key="2">
    <source>
        <dbReference type="ARBA" id="ARBA00022966"/>
    </source>
</evidence>
<protein>
    <recommendedName>
        <fullName evidence="5">Biofilm-associated protein</fullName>
    </recommendedName>
</protein>
<dbReference type="RefSeq" id="WP_014965679.1">
    <property type="nucleotide sequence ID" value="NC_018656.1"/>
</dbReference>
<keyword evidence="4" id="KW-1185">Reference proteome</keyword>
<dbReference type="STRING" id="1229909.NSED_07585"/>
<dbReference type="PANTHER" id="PTHR11412">
    <property type="entry name" value="MACROGLOBULIN / COMPLEMENT"/>
    <property type="match status" value="1"/>
</dbReference>
<dbReference type="eggNOG" id="arCOG08705">
    <property type="taxonomic scope" value="Archaea"/>
</dbReference>
<dbReference type="AlphaFoldDB" id="K0BCX1"/>
<dbReference type="InterPro" id="IPR050473">
    <property type="entry name" value="A2M/Complement_sys"/>
</dbReference>
<dbReference type="HOGENOM" id="CLU_390105_0_0_2"/>
<dbReference type="GeneID" id="13698273"/>
<keyword evidence="2" id="KW-0882">Thioester bond</keyword>
<evidence type="ECO:0000313" key="4">
    <source>
        <dbReference type="Proteomes" id="UP000006100"/>
    </source>
</evidence>
<keyword evidence="1" id="KW-0732">Signal</keyword>
<accession>K0BCX1</accession>
<dbReference type="PATRIC" id="fig|1229909.8.peg.1666"/>
<sequence length="711" mass="77533">MNRSSTRGIFLAVVLLFSIVLIIFPSNAYAEEITVTSIALDETSVMELTNDSDKEINTLRIWLGSDFNFKSFKTEKGWVGEKNAQGVIIFTSSESIKPGESVKFGVKADKPISGINWKVLDSKNTQIDTGKTIPGEIQKVVKNTKLNQNSQTTSESISSESIFRIVPEKPNVDSTIRVTGDNFGPLQEFDFYIDSKKLGTFETDENGHFMTTMKIPSDQKADRVDFKVKDQKGQEKKLSLRIGENINRIPEEANTPLTVKGIPKIIHRGDFLEIFGTASPGSGVTIEIQGPDNNVIRTRSAEADSKGNWKLDPLLVPLDRPFGKYTGMISDGRETITGSWEIKSDKVIIITPSNLKFEPGEIMKFNGTALPNKSIEIVLEDPLGKEIVSDIIKVDETGFVKFEFPTTQNTPEGTYTLIATQEKEKEFTYAGLGQLPTIPVNLEFDKLSYKTGETAVITISGKPSEIVNLLIVDPSDKPKGEATSITLQPDGRGTHSIELKGYASGVYTAVISKGSAQSSEVFTVGLQTGSGEIEINTTKLDYHPGDSILILGDTGSNVLITITLIDPDGNEIKVKETFSDKNGKISEGSFRVPTDAIPGEWVINAKSGSNFDNAILNVIKQKDQGMSVEVGEGQKSPLGEIINIHVFGASQTVKIEIVAEDGEIIEKLSFPASGSGELNLPWIIPKDTEPGTYTVKASDGKNNAETTFEIQ</sequence>
<evidence type="ECO:0000256" key="1">
    <source>
        <dbReference type="ARBA" id="ARBA00022729"/>
    </source>
</evidence>
<evidence type="ECO:0008006" key="5">
    <source>
        <dbReference type="Google" id="ProtNLM"/>
    </source>
</evidence>
<dbReference type="EMBL" id="CP003843">
    <property type="protein sequence ID" value="AFS83309.1"/>
    <property type="molecule type" value="Genomic_DNA"/>
</dbReference>